<evidence type="ECO:0000313" key="2">
    <source>
        <dbReference type="EMBL" id="PIR85873.1"/>
    </source>
</evidence>
<dbReference type="AlphaFoldDB" id="A0A2H0UHJ0"/>
<dbReference type="Pfam" id="PF13529">
    <property type="entry name" value="Peptidase_C39_2"/>
    <property type="match status" value="1"/>
</dbReference>
<gene>
    <name evidence="2" type="ORF">COU14_02105</name>
</gene>
<sequence>MRSLQVPYFKQDTIYTCGPTALQMVLAYYGMRQSEMTLSEQLKTTLDKGTSIQHMLDV</sequence>
<name>A0A2H0UHJ0_9BACT</name>
<proteinExistence type="predicted"/>
<dbReference type="EMBL" id="PFBG01000022">
    <property type="protein sequence ID" value="PIR85873.1"/>
    <property type="molecule type" value="Genomic_DNA"/>
</dbReference>
<dbReference type="Proteomes" id="UP000229612">
    <property type="component" value="Unassembled WGS sequence"/>
</dbReference>
<evidence type="ECO:0000259" key="1">
    <source>
        <dbReference type="Pfam" id="PF13529"/>
    </source>
</evidence>
<reference evidence="3" key="1">
    <citation type="submission" date="2017-09" db="EMBL/GenBank/DDBJ databases">
        <title>Depth-based differentiation of microbial function through sediment-hosted aquifers and enrichment of novel symbionts in the deep terrestrial subsurface.</title>
        <authorList>
            <person name="Probst A.J."/>
            <person name="Ladd B."/>
            <person name="Jarett J.K."/>
            <person name="Geller-Mcgrath D.E."/>
            <person name="Sieber C.M.K."/>
            <person name="Emerson J.B."/>
            <person name="Anantharaman K."/>
            <person name="Thomas B.C."/>
            <person name="Malmstrom R."/>
            <person name="Stieglmeier M."/>
            <person name="Klingl A."/>
            <person name="Woyke T."/>
            <person name="Ryan C.M."/>
            <person name="Banfield J.F."/>
        </authorList>
    </citation>
    <scope>NUCLEOTIDE SEQUENCE [LARGE SCALE GENOMIC DNA]</scope>
</reference>
<feature type="domain" description="Peptidase C39-like" evidence="1">
    <location>
        <begin position="4"/>
        <end position="47"/>
    </location>
</feature>
<dbReference type="Gene3D" id="3.90.70.10">
    <property type="entry name" value="Cysteine proteinases"/>
    <property type="match status" value="1"/>
</dbReference>
<feature type="non-terminal residue" evidence="2">
    <location>
        <position position="58"/>
    </location>
</feature>
<protein>
    <recommendedName>
        <fullName evidence="1">Peptidase C39-like domain-containing protein</fullName>
    </recommendedName>
</protein>
<accession>A0A2H0UHJ0</accession>
<organism evidence="2 3">
    <name type="scientific">Candidatus Kaiserbacteria bacterium CG10_big_fil_rev_8_21_14_0_10_44_10</name>
    <dbReference type="NCBI Taxonomy" id="1974606"/>
    <lineage>
        <taxon>Bacteria</taxon>
        <taxon>Candidatus Kaiseribacteriota</taxon>
    </lineage>
</organism>
<evidence type="ECO:0000313" key="3">
    <source>
        <dbReference type="Proteomes" id="UP000229612"/>
    </source>
</evidence>
<dbReference type="InterPro" id="IPR039564">
    <property type="entry name" value="Peptidase_C39-like"/>
</dbReference>
<comment type="caution">
    <text evidence="2">The sequence shown here is derived from an EMBL/GenBank/DDBJ whole genome shotgun (WGS) entry which is preliminary data.</text>
</comment>